<proteinExistence type="inferred from homology"/>
<keyword evidence="3" id="KW-1003">Cell membrane</keyword>
<accession>A0AAU7NQT5</accession>
<dbReference type="EMBL" id="CP157743">
    <property type="protein sequence ID" value="XBS19350.1"/>
    <property type="molecule type" value="Genomic_DNA"/>
</dbReference>
<dbReference type="InterPro" id="IPR036737">
    <property type="entry name" value="OmpA-like_sf"/>
</dbReference>
<dbReference type="InterPro" id="IPR025713">
    <property type="entry name" value="MotB-like_N_dom"/>
</dbReference>
<evidence type="ECO:0000256" key="2">
    <source>
        <dbReference type="ARBA" id="ARBA00008914"/>
    </source>
</evidence>
<evidence type="ECO:0000313" key="11">
    <source>
        <dbReference type="EMBL" id="XBS19350.1"/>
    </source>
</evidence>
<evidence type="ECO:0000256" key="7">
    <source>
        <dbReference type="PROSITE-ProRule" id="PRU00473"/>
    </source>
</evidence>
<keyword evidence="6 7" id="KW-0472">Membrane</keyword>
<dbReference type="Pfam" id="PF13677">
    <property type="entry name" value="MotB_plug"/>
    <property type="match status" value="1"/>
</dbReference>
<dbReference type="NCBIfam" id="TIGR03350">
    <property type="entry name" value="type_VI_ompA"/>
    <property type="match status" value="1"/>
</dbReference>
<evidence type="ECO:0000259" key="10">
    <source>
        <dbReference type="PROSITE" id="PS51123"/>
    </source>
</evidence>
<protein>
    <submittedName>
        <fullName evidence="11">Type VI secretion system protein TssL, long form</fullName>
    </submittedName>
</protein>
<evidence type="ECO:0000256" key="5">
    <source>
        <dbReference type="ARBA" id="ARBA00022989"/>
    </source>
</evidence>
<dbReference type="InterPro" id="IPR050330">
    <property type="entry name" value="Bact_OuterMem_StrucFunc"/>
</dbReference>
<dbReference type="InterPro" id="IPR006665">
    <property type="entry name" value="OmpA-like"/>
</dbReference>
<feature type="domain" description="OmpA-like" evidence="10">
    <location>
        <begin position="157"/>
        <end position="278"/>
    </location>
</feature>
<evidence type="ECO:0000256" key="8">
    <source>
        <dbReference type="SAM" id="Coils"/>
    </source>
</evidence>
<evidence type="ECO:0000256" key="9">
    <source>
        <dbReference type="SAM" id="Phobius"/>
    </source>
</evidence>
<feature type="coiled-coil region" evidence="8">
    <location>
        <begin position="109"/>
        <end position="148"/>
    </location>
</feature>
<dbReference type="KEGG" id="mech:Q9L42_013345"/>
<evidence type="ECO:0000313" key="12">
    <source>
        <dbReference type="Proteomes" id="UP001225378"/>
    </source>
</evidence>
<organism evidence="11 12">
    <name type="scientific">Methylomarinum roseum</name>
    <dbReference type="NCBI Taxonomy" id="3067653"/>
    <lineage>
        <taxon>Bacteria</taxon>
        <taxon>Pseudomonadati</taxon>
        <taxon>Pseudomonadota</taxon>
        <taxon>Gammaproteobacteria</taxon>
        <taxon>Methylococcales</taxon>
        <taxon>Methylococcaceae</taxon>
        <taxon>Methylomarinum</taxon>
    </lineage>
</organism>
<keyword evidence="12" id="KW-1185">Reference proteome</keyword>
<name>A0AAU7NQT5_9GAMM</name>
<dbReference type="PROSITE" id="PS51123">
    <property type="entry name" value="OMPA_2"/>
    <property type="match status" value="1"/>
</dbReference>
<comment type="similarity">
    <text evidence="2">Belongs to the MotB family.</text>
</comment>
<dbReference type="InterPro" id="IPR017733">
    <property type="entry name" value="OmpA-like_dom_proteobacteria"/>
</dbReference>
<dbReference type="Pfam" id="PF00691">
    <property type="entry name" value="OmpA"/>
    <property type="match status" value="1"/>
</dbReference>
<dbReference type="NCBIfam" id="NF006508">
    <property type="entry name" value="PRK08944.1"/>
    <property type="match status" value="1"/>
</dbReference>
<evidence type="ECO:0000256" key="1">
    <source>
        <dbReference type="ARBA" id="ARBA00004162"/>
    </source>
</evidence>
<evidence type="ECO:0000256" key="4">
    <source>
        <dbReference type="ARBA" id="ARBA00022692"/>
    </source>
</evidence>
<dbReference type="RefSeq" id="WP_349431230.1">
    <property type="nucleotide sequence ID" value="NZ_CP157743.1"/>
</dbReference>
<dbReference type="PANTHER" id="PTHR30329">
    <property type="entry name" value="STATOR ELEMENT OF FLAGELLAR MOTOR COMPLEX"/>
    <property type="match status" value="1"/>
</dbReference>
<dbReference type="SUPFAM" id="SSF103088">
    <property type="entry name" value="OmpA-like"/>
    <property type="match status" value="1"/>
</dbReference>
<dbReference type="Proteomes" id="UP001225378">
    <property type="component" value="Chromosome"/>
</dbReference>
<evidence type="ECO:0000256" key="6">
    <source>
        <dbReference type="ARBA" id="ARBA00023136"/>
    </source>
</evidence>
<dbReference type="CDD" id="cd07185">
    <property type="entry name" value="OmpA_C-like"/>
    <property type="match status" value="1"/>
</dbReference>
<dbReference type="PANTHER" id="PTHR30329:SF21">
    <property type="entry name" value="LIPOPROTEIN YIAD-RELATED"/>
    <property type="match status" value="1"/>
</dbReference>
<comment type="subcellular location">
    <subcellularLocation>
        <location evidence="1">Cell membrane</location>
        <topology evidence="1">Single-pass membrane protein</topology>
    </subcellularLocation>
</comment>
<dbReference type="Gene3D" id="3.30.1330.60">
    <property type="entry name" value="OmpA-like domain"/>
    <property type="match status" value="1"/>
</dbReference>
<dbReference type="GO" id="GO:0005886">
    <property type="term" value="C:plasma membrane"/>
    <property type="evidence" value="ECO:0007669"/>
    <property type="project" value="UniProtKB-SubCell"/>
</dbReference>
<sequence>MAEKKCPPTGAPPWMATFADMVTLLMAFFVLLLSFSSMDVKHFKEMAQSIQDAFGVQKVVKVTEVPMGTSIIAQHFSPAVTEPTPLAEVKQSVAQNLDTETPQDRDARLKDLRLQVDELKKLIVEAKRQEIEDAAEQIRKALAEEIESGLVTVETRDLDIIIRINETGSFSSGSAELKAGFSPVMKKISASIKRLSGKILVGGHTDDIPIETDYYRSNWELSASRAVTVAHHLLQDPLIDPVRVEVEGHADTQPLAPNNTAANRAKNRRVEIILAQDIE</sequence>
<evidence type="ECO:0000256" key="3">
    <source>
        <dbReference type="ARBA" id="ARBA00022475"/>
    </source>
</evidence>
<gene>
    <name evidence="11" type="primary">tssL</name>
    <name evidence="11" type="ORF">Q9L42_013345</name>
</gene>
<keyword evidence="5 9" id="KW-1133">Transmembrane helix</keyword>
<keyword evidence="4 9" id="KW-0812">Transmembrane</keyword>
<reference evidence="11 12" key="1">
    <citation type="journal article" date="2024" name="Microbiology">
        <title>Methylomarinum rosea sp. nov., a novel halophilic methanotrophic bacterium from the hypersaline Lake Elton.</title>
        <authorList>
            <person name="Suleimanov R.Z."/>
            <person name="Oshkin I.Y."/>
            <person name="Danilova O.V."/>
            <person name="Suzina N.E."/>
            <person name="Dedysh S.N."/>
        </authorList>
    </citation>
    <scope>NUCLEOTIDE SEQUENCE [LARGE SCALE GENOMIC DNA]</scope>
    <source>
        <strain evidence="11 12">Ch1-1</strain>
    </source>
</reference>
<feature type="transmembrane region" description="Helical" evidence="9">
    <location>
        <begin position="14"/>
        <end position="35"/>
    </location>
</feature>
<dbReference type="AlphaFoldDB" id="A0AAU7NQT5"/>
<keyword evidence="8" id="KW-0175">Coiled coil</keyword>